<keyword evidence="7" id="KW-1185">Reference proteome</keyword>
<dbReference type="CDD" id="cd00086">
    <property type="entry name" value="homeodomain"/>
    <property type="match status" value="1"/>
</dbReference>
<dbReference type="GO" id="GO:0003677">
    <property type="term" value="F:DNA binding"/>
    <property type="evidence" value="ECO:0007669"/>
    <property type="project" value="UniProtKB-UniRule"/>
</dbReference>
<accession>A0A0C2F439</accession>
<keyword evidence="2 3" id="KW-0371">Homeobox</keyword>
<dbReference type="SUPFAM" id="SSF46689">
    <property type="entry name" value="Homeodomain-like"/>
    <property type="match status" value="1"/>
</dbReference>
<evidence type="ECO:0000256" key="2">
    <source>
        <dbReference type="PROSITE-ProRule" id="PRU00108"/>
    </source>
</evidence>
<dbReference type="AlphaFoldDB" id="A0A0C2F439"/>
<protein>
    <recommendedName>
        <fullName evidence="5">Homeobox domain-containing protein</fullName>
    </recommendedName>
</protein>
<keyword evidence="2 3" id="KW-0539">Nucleus</keyword>
<organism evidence="6 7">
    <name type="scientific">Ancylostoma duodenale</name>
    <dbReference type="NCBI Taxonomy" id="51022"/>
    <lineage>
        <taxon>Eukaryota</taxon>
        <taxon>Metazoa</taxon>
        <taxon>Ecdysozoa</taxon>
        <taxon>Nematoda</taxon>
        <taxon>Chromadorea</taxon>
        <taxon>Rhabditida</taxon>
        <taxon>Rhabditina</taxon>
        <taxon>Rhabditomorpha</taxon>
        <taxon>Strongyloidea</taxon>
        <taxon>Ancylostomatidae</taxon>
        <taxon>Ancylostomatinae</taxon>
        <taxon>Ancylostoma</taxon>
    </lineage>
</organism>
<sequence length="72" mass="8539">MAQSGRTECITWDDPPDWHRICSTTREREAEQKSVKTWFQNRRMKHKKVVRKDHNGADIPDEEEADWADITA</sequence>
<feature type="region of interest" description="Disordered" evidence="4">
    <location>
        <begin position="46"/>
        <end position="72"/>
    </location>
</feature>
<dbReference type="InterPro" id="IPR009057">
    <property type="entry name" value="Homeodomain-like_sf"/>
</dbReference>
<evidence type="ECO:0000256" key="1">
    <source>
        <dbReference type="ARBA" id="ARBA00004123"/>
    </source>
</evidence>
<name>A0A0C2F439_9BILA</name>
<feature type="compositionally biased region" description="Acidic residues" evidence="4">
    <location>
        <begin position="59"/>
        <end position="72"/>
    </location>
</feature>
<dbReference type="Proteomes" id="UP000054047">
    <property type="component" value="Unassembled WGS sequence"/>
</dbReference>
<evidence type="ECO:0000313" key="7">
    <source>
        <dbReference type="Proteomes" id="UP000054047"/>
    </source>
</evidence>
<keyword evidence="2 3" id="KW-0238">DNA-binding</keyword>
<comment type="subcellular location">
    <subcellularLocation>
        <location evidence="1 2 3">Nucleus</location>
    </subcellularLocation>
</comment>
<gene>
    <name evidence="6" type="ORF">ANCDUO_26697</name>
</gene>
<dbReference type="Gene3D" id="1.10.10.60">
    <property type="entry name" value="Homeodomain-like"/>
    <property type="match status" value="1"/>
</dbReference>
<evidence type="ECO:0000256" key="4">
    <source>
        <dbReference type="SAM" id="MobiDB-lite"/>
    </source>
</evidence>
<feature type="domain" description="Homeobox" evidence="5">
    <location>
        <begin position="31"/>
        <end position="49"/>
    </location>
</feature>
<dbReference type="GO" id="GO:0005634">
    <property type="term" value="C:nucleus"/>
    <property type="evidence" value="ECO:0007669"/>
    <property type="project" value="UniProtKB-SubCell"/>
</dbReference>
<evidence type="ECO:0000313" key="6">
    <source>
        <dbReference type="EMBL" id="KIH43300.1"/>
    </source>
</evidence>
<proteinExistence type="predicted"/>
<evidence type="ECO:0000259" key="5">
    <source>
        <dbReference type="PROSITE" id="PS50071"/>
    </source>
</evidence>
<feature type="DNA-binding region" description="Homeobox" evidence="2">
    <location>
        <begin position="33"/>
        <end position="50"/>
    </location>
</feature>
<dbReference type="EMBL" id="KN787174">
    <property type="protein sequence ID" value="KIH43300.1"/>
    <property type="molecule type" value="Genomic_DNA"/>
</dbReference>
<reference evidence="6 7" key="1">
    <citation type="submission" date="2013-12" db="EMBL/GenBank/DDBJ databases">
        <title>Draft genome of the parsitic nematode Ancylostoma duodenale.</title>
        <authorList>
            <person name="Mitreva M."/>
        </authorList>
    </citation>
    <scope>NUCLEOTIDE SEQUENCE [LARGE SCALE GENOMIC DNA]</scope>
    <source>
        <strain evidence="6 7">Zhejiang</strain>
    </source>
</reference>
<dbReference type="InterPro" id="IPR001356">
    <property type="entry name" value="HD"/>
</dbReference>
<dbReference type="OrthoDB" id="6159439at2759"/>
<evidence type="ECO:0000256" key="3">
    <source>
        <dbReference type="RuleBase" id="RU000682"/>
    </source>
</evidence>
<dbReference type="PROSITE" id="PS50071">
    <property type="entry name" value="HOMEOBOX_2"/>
    <property type="match status" value="1"/>
</dbReference>
<dbReference type="Pfam" id="PF00046">
    <property type="entry name" value="Homeodomain"/>
    <property type="match status" value="1"/>
</dbReference>